<dbReference type="Pfam" id="PF00076">
    <property type="entry name" value="RRM_1"/>
    <property type="match status" value="1"/>
</dbReference>
<dbReference type="OrthoDB" id="439808at2759"/>
<sequence length="146" mass="15255">MALKLKLLLNRRAGGGCCCLRNGNGNGNGNGNAALPFPFTFPFPNGNRSTATSSACSSSNLFIGGLSYDTNETALKDAFSQYGDVIAVRVICHPTTGKSKGFGFVKFSSENQAAAALQKLNGQVLDGRNIRVHYANSTWGSAATDG</sequence>
<dbReference type="Proteomes" id="UP000000768">
    <property type="component" value="Chromosome 3"/>
</dbReference>
<gene>
    <name evidence="4" type="ORF">SORBI_3003G445100</name>
</gene>
<evidence type="ECO:0000256" key="1">
    <source>
        <dbReference type="ARBA" id="ARBA00022884"/>
    </source>
</evidence>
<accession>C5XJF1</accession>
<evidence type="ECO:0000313" key="4">
    <source>
        <dbReference type="EMBL" id="EES02151.1"/>
    </source>
</evidence>
<dbReference type="SUPFAM" id="SSF54928">
    <property type="entry name" value="RNA-binding domain, RBD"/>
    <property type="match status" value="1"/>
</dbReference>
<organism evidence="4 5">
    <name type="scientific">Sorghum bicolor</name>
    <name type="common">Sorghum</name>
    <name type="synonym">Sorghum vulgare</name>
    <dbReference type="NCBI Taxonomy" id="4558"/>
    <lineage>
        <taxon>Eukaryota</taxon>
        <taxon>Viridiplantae</taxon>
        <taxon>Streptophyta</taxon>
        <taxon>Embryophyta</taxon>
        <taxon>Tracheophyta</taxon>
        <taxon>Spermatophyta</taxon>
        <taxon>Magnoliopsida</taxon>
        <taxon>Liliopsida</taxon>
        <taxon>Poales</taxon>
        <taxon>Poaceae</taxon>
        <taxon>PACMAD clade</taxon>
        <taxon>Panicoideae</taxon>
        <taxon>Andropogonodae</taxon>
        <taxon>Andropogoneae</taxon>
        <taxon>Sorghinae</taxon>
        <taxon>Sorghum</taxon>
    </lineage>
</organism>
<evidence type="ECO:0000259" key="3">
    <source>
        <dbReference type="PROSITE" id="PS50102"/>
    </source>
</evidence>
<dbReference type="InterPro" id="IPR000504">
    <property type="entry name" value="RRM_dom"/>
</dbReference>
<proteinExistence type="predicted"/>
<dbReference type="KEGG" id="sbi:8074141"/>
<dbReference type="PROSITE" id="PS50102">
    <property type="entry name" value="RRM"/>
    <property type="match status" value="1"/>
</dbReference>
<dbReference type="InterPro" id="IPR035979">
    <property type="entry name" value="RBD_domain_sf"/>
</dbReference>
<dbReference type="ExpressionAtlas" id="C5XJF1">
    <property type="expression patterns" value="baseline and differential"/>
</dbReference>
<dbReference type="HOGENOM" id="CLU_1780749_0_0_1"/>
<evidence type="ECO:0000256" key="2">
    <source>
        <dbReference type="PROSITE-ProRule" id="PRU00176"/>
    </source>
</evidence>
<dbReference type="InterPro" id="IPR052462">
    <property type="entry name" value="SLIRP/GR-RBP-like"/>
</dbReference>
<dbReference type="GO" id="GO:0005737">
    <property type="term" value="C:cytoplasm"/>
    <property type="evidence" value="ECO:0000318"/>
    <property type="project" value="GO_Central"/>
</dbReference>
<dbReference type="FunCoup" id="C5XJF1">
    <property type="interactions" value="277"/>
</dbReference>
<dbReference type="STRING" id="4558.C5XJF1"/>
<dbReference type="InParanoid" id="C5XJF1"/>
<dbReference type="SMART" id="SM00360">
    <property type="entry name" value="RRM"/>
    <property type="match status" value="1"/>
</dbReference>
<dbReference type="EMBL" id="CM000762">
    <property type="protein sequence ID" value="EES02151.1"/>
    <property type="molecule type" value="Genomic_DNA"/>
</dbReference>
<keyword evidence="5" id="KW-1185">Reference proteome</keyword>
<dbReference type="Gene3D" id="3.30.70.330">
    <property type="match status" value="1"/>
</dbReference>
<dbReference type="eggNOG" id="KOG0118">
    <property type="taxonomic scope" value="Eukaryota"/>
</dbReference>
<dbReference type="OMA" id="HYANSTW"/>
<reference evidence="4 5" key="1">
    <citation type="journal article" date="2009" name="Nature">
        <title>The Sorghum bicolor genome and the diversification of grasses.</title>
        <authorList>
            <person name="Paterson A.H."/>
            <person name="Bowers J.E."/>
            <person name="Bruggmann R."/>
            <person name="Dubchak I."/>
            <person name="Grimwood J."/>
            <person name="Gundlach H."/>
            <person name="Haberer G."/>
            <person name="Hellsten U."/>
            <person name="Mitros T."/>
            <person name="Poliakov A."/>
            <person name="Schmutz J."/>
            <person name="Spannagl M."/>
            <person name="Tang H."/>
            <person name="Wang X."/>
            <person name="Wicker T."/>
            <person name="Bharti A.K."/>
            <person name="Chapman J."/>
            <person name="Feltus F.A."/>
            <person name="Gowik U."/>
            <person name="Grigoriev I.V."/>
            <person name="Lyons E."/>
            <person name="Maher C.A."/>
            <person name="Martis M."/>
            <person name="Narechania A."/>
            <person name="Otillar R.P."/>
            <person name="Penning B.W."/>
            <person name="Salamov A.A."/>
            <person name="Wang Y."/>
            <person name="Zhang L."/>
            <person name="Carpita N.C."/>
            <person name="Freeling M."/>
            <person name="Gingle A.R."/>
            <person name="Hash C.T."/>
            <person name="Keller B."/>
            <person name="Klein P."/>
            <person name="Kresovich S."/>
            <person name="McCann M.C."/>
            <person name="Ming R."/>
            <person name="Peterson D.G."/>
            <person name="Mehboob-ur-Rahman"/>
            <person name="Ware D."/>
            <person name="Westhoff P."/>
            <person name="Mayer K.F."/>
            <person name="Messing J."/>
            <person name="Rokhsar D.S."/>
        </authorList>
    </citation>
    <scope>NUCLEOTIDE SEQUENCE [LARGE SCALE GENOMIC DNA]</scope>
    <source>
        <strain evidence="5">cv. BTx623</strain>
    </source>
</reference>
<dbReference type="InterPro" id="IPR012677">
    <property type="entry name" value="Nucleotide-bd_a/b_plait_sf"/>
</dbReference>
<dbReference type="GO" id="GO:0003729">
    <property type="term" value="F:mRNA binding"/>
    <property type="evidence" value="ECO:0000318"/>
    <property type="project" value="GO_Central"/>
</dbReference>
<dbReference type="Gramene" id="EES02151">
    <property type="protein sequence ID" value="EES02151"/>
    <property type="gene ID" value="SORBI_3003G445100"/>
</dbReference>
<protein>
    <recommendedName>
        <fullName evidence="3">RRM domain-containing protein</fullName>
    </recommendedName>
</protein>
<dbReference type="PANTHER" id="PTHR48027">
    <property type="entry name" value="HETEROGENEOUS NUCLEAR RIBONUCLEOPROTEIN 87F-RELATED"/>
    <property type="match status" value="1"/>
</dbReference>
<evidence type="ECO:0000313" key="5">
    <source>
        <dbReference type="Proteomes" id="UP000000768"/>
    </source>
</evidence>
<keyword evidence="1 2" id="KW-0694">RNA-binding</keyword>
<dbReference type="FunFam" id="3.30.70.330:FF:000714">
    <property type="entry name" value="Glycine-rich RNA-binding protein 2, mitochondrial"/>
    <property type="match status" value="1"/>
</dbReference>
<reference evidence="5" key="2">
    <citation type="journal article" date="2018" name="Plant J.">
        <title>The Sorghum bicolor reference genome: improved assembly, gene annotations, a transcriptome atlas, and signatures of genome organization.</title>
        <authorList>
            <person name="McCormick R.F."/>
            <person name="Truong S.K."/>
            <person name="Sreedasyam A."/>
            <person name="Jenkins J."/>
            <person name="Shu S."/>
            <person name="Sims D."/>
            <person name="Kennedy M."/>
            <person name="Amirebrahimi M."/>
            <person name="Weers B.D."/>
            <person name="McKinley B."/>
            <person name="Mattison A."/>
            <person name="Morishige D.T."/>
            <person name="Grimwood J."/>
            <person name="Schmutz J."/>
            <person name="Mullet J.E."/>
        </authorList>
    </citation>
    <scope>NUCLEOTIDE SEQUENCE [LARGE SCALE GENOMIC DNA]</scope>
    <source>
        <strain evidence="5">cv. BTx623</strain>
    </source>
</reference>
<feature type="domain" description="RRM" evidence="3">
    <location>
        <begin position="59"/>
        <end position="137"/>
    </location>
</feature>
<dbReference type="AlphaFoldDB" id="C5XJF1"/>
<name>C5XJF1_SORBI</name>